<dbReference type="EMBL" id="MAYH01000001">
    <property type="protein sequence ID" value="OCA77157.1"/>
    <property type="molecule type" value="Genomic_DNA"/>
</dbReference>
<feature type="transmembrane region" description="Helical" evidence="1">
    <location>
        <begin position="158"/>
        <end position="185"/>
    </location>
</feature>
<comment type="caution">
    <text evidence="2">The sequence shown here is derived from an EMBL/GenBank/DDBJ whole genome shotgun (WGS) entry which is preliminary data.</text>
</comment>
<name>A0A1B8ZZY6_9FLAO</name>
<protein>
    <submittedName>
        <fullName evidence="2">Uncharacterized protein</fullName>
    </submittedName>
</protein>
<sequence>MGELILTVLGVLILILTRVESAITNTVVIAKVNHFHSRVKVEMESIITEPYSETRKKTMRWVCGLFIGLAIVNLFSAKVFGPDSIKNPLKNPTILYSTIMLMILLLGNFNRSDLLRYVLLFTLSGIFAILLVHNPLNLFAGFESLFKGLPGHPIFKDVFIGLGTIAIIMVMLLLVFVARGAYYIFYLVLRFLFSVSIKGNEEKPLKSFVFVFGILSTLALSLSALI</sequence>
<dbReference type="RefSeq" id="WP_065392911.1">
    <property type="nucleotide sequence ID" value="NZ_MAYH01000001.1"/>
</dbReference>
<keyword evidence="1" id="KW-1133">Transmembrane helix</keyword>
<keyword evidence="1" id="KW-0812">Transmembrane</keyword>
<dbReference type="Proteomes" id="UP000092651">
    <property type="component" value="Unassembled WGS sequence"/>
</dbReference>
<feature type="transmembrane region" description="Helical" evidence="1">
    <location>
        <begin position="115"/>
        <end position="137"/>
    </location>
</feature>
<evidence type="ECO:0000313" key="3">
    <source>
        <dbReference type="Proteomes" id="UP000092651"/>
    </source>
</evidence>
<accession>A0A1B8ZZY6</accession>
<keyword evidence="1" id="KW-0472">Membrane</keyword>
<feature type="transmembrane region" description="Helical" evidence="1">
    <location>
        <begin position="205"/>
        <end position="225"/>
    </location>
</feature>
<proteinExistence type="predicted"/>
<keyword evidence="3" id="KW-1185">Reference proteome</keyword>
<feature type="transmembrane region" description="Helical" evidence="1">
    <location>
        <begin position="93"/>
        <end position="109"/>
    </location>
</feature>
<evidence type="ECO:0000256" key="1">
    <source>
        <dbReference type="SAM" id="Phobius"/>
    </source>
</evidence>
<dbReference type="AlphaFoldDB" id="A0A1B8ZZY6"/>
<gene>
    <name evidence="2" type="ORF">BBI01_01455</name>
</gene>
<organism evidence="2 3">
    <name type="scientific">Chryseobacterium artocarpi</name>
    <dbReference type="NCBI Taxonomy" id="1414727"/>
    <lineage>
        <taxon>Bacteria</taxon>
        <taxon>Pseudomonadati</taxon>
        <taxon>Bacteroidota</taxon>
        <taxon>Flavobacteriia</taxon>
        <taxon>Flavobacteriales</taxon>
        <taxon>Weeksellaceae</taxon>
        <taxon>Chryseobacterium group</taxon>
        <taxon>Chryseobacterium</taxon>
    </lineage>
</organism>
<reference evidence="2 3" key="1">
    <citation type="submission" date="2016-07" db="EMBL/GenBank/DDBJ databases">
        <authorList>
            <person name="Jeong J.-J."/>
            <person name="Kim D.W."/>
            <person name="Sang M.K."/>
            <person name="Choi I.-G."/>
            <person name="Kim K.D."/>
        </authorList>
    </citation>
    <scope>NUCLEOTIDE SEQUENCE [LARGE SCALE GENOMIC DNA]</scope>
    <source>
        <strain evidence="2 3">UTM-3</strain>
    </source>
</reference>
<feature type="transmembrane region" description="Helical" evidence="1">
    <location>
        <begin position="59"/>
        <end position="81"/>
    </location>
</feature>
<evidence type="ECO:0000313" key="2">
    <source>
        <dbReference type="EMBL" id="OCA77157.1"/>
    </source>
</evidence>
<dbReference type="OrthoDB" id="9874362at2"/>